<feature type="domain" description="DUF7924" evidence="1">
    <location>
        <begin position="13"/>
        <end position="133"/>
    </location>
</feature>
<evidence type="ECO:0000313" key="3">
    <source>
        <dbReference type="Proteomes" id="UP000237438"/>
    </source>
</evidence>
<evidence type="ECO:0000259" key="1">
    <source>
        <dbReference type="Pfam" id="PF25545"/>
    </source>
</evidence>
<dbReference type="EMBL" id="PEDP01003367">
    <property type="protein sequence ID" value="POS82269.1"/>
    <property type="molecule type" value="Genomic_DNA"/>
</dbReference>
<proteinExistence type="predicted"/>
<protein>
    <recommendedName>
        <fullName evidence="1">DUF7924 domain-containing protein</fullName>
    </recommendedName>
</protein>
<dbReference type="OrthoDB" id="3598835at2759"/>
<name>A0A2S4PJP9_9PEZI</name>
<dbReference type="Proteomes" id="UP000237438">
    <property type="component" value="Unassembled WGS sequence"/>
</dbReference>
<reference evidence="2 3" key="1">
    <citation type="submission" date="2017-10" db="EMBL/GenBank/DDBJ databases">
        <title>Development of genomic resources for the powdery mildew, Erysiphe pulchra.</title>
        <authorList>
            <person name="Wadl P.A."/>
            <person name="Mack B.M."/>
            <person name="Moore G."/>
            <person name="Beltz S.B."/>
        </authorList>
    </citation>
    <scope>NUCLEOTIDE SEQUENCE [LARGE SCALE GENOMIC DNA]</scope>
    <source>
        <strain evidence="2">Cflorida</strain>
    </source>
</reference>
<dbReference type="STRING" id="225359.A0A2S4PJP9"/>
<comment type="caution">
    <text evidence="2">The sequence shown here is derived from an EMBL/GenBank/DDBJ whole genome shotgun (WGS) entry which is preliminary data.</text>
</comment>
<feature type="non-terminal residue" evidence="2">
    <location>
        <position position="150"/>
    </location>
</feature>
<dbReference type="InterPro" id="IPR057684">
    <property type="entry name" value="DUF7924"/>
</dbReference>
<evidence type="ECO:0000313" key="2">
    <source>
        <dbReference type="EMBL" id="POS82269.1"/>
    </source>
</evidence>
<sequence>MILPSNNKLMPMAPNFFLEVKSGKGKSDVAELQALHAGTLGERGILALRGWRREGLGLDNKAHTITVTYLKGMLICYSIHAGRKKTKNNELEFFMSEIKSFLITGDAEWFRQGVSMYRNLRDFADKQRLEAIAMANEVAYRTEDAEEAED</sequence>
<keyword evidence="3" id="KW-1185">Reference proteome</keyword>
<accession>A0A2S4PJP9</accession>
<dbReference type="Pfam" id="PF25545">
    <property type="entry name" value="DUF7924"/>
    <property type="match status" value="1"/>
</dbReference>
<organism evidence="2 3">
    <name type="scientific">Erysiphe pulchra</name>
    <dbReference type="NCBI Taxonomy" id="225359"/>
    <lineage>
        <taxon>Eukaryota</taxon>
        <taxon>Fungi</taxon>
        <taxon>Dikarya</taxon>
        <taxon>Ascomycota</taxon>
        <taxon>Pezizomycotina</taxon>
        <taxon>Leotiomycetes</taxon>
        <taxon>Erysiphales</taxon>
        <taxon>Erysiphaceae</taxon>
        <taxon>Erysiphe</taxon>
    </lineage>
</organism>
<gene>
    <name evidence="2" type="ORF">EPUL_006444</name>
</gene>
<dbReference type="AlphaFoldDB" id="A0A2S4PJP9"/>